<dbReference type="SUPFAM" id="SSF53474">
    <property type="entry name" value="alpha/beta-Hydrolases"/>
    <property type="match status" value="1"/>
</dbReference>
<feature type="non-terminal residue" evidence="3">
    <location>
        <position position="150"/>
    </location>
</feature>
<organism evidence="3 4">
    <name type="scientific">Diceros bicornis minor</name>
    <name type="common">South-central black rhinoceros</name>
    <dbReference type="NCBI Taxonomy" id="77932"/>
    <lineage>
        <taxon>Eukaryota</taxon>
        <taxon>Metazoa</taxon>
        <taxon>Chordata</taxon>
        <taxon>Craniata</taxon>
        <taxon>Vertebrata</taxon>
        <taxon>Euteleostomi</taxon>
        <taxon>Mammalia</taxon>
        <taxon>Eutheria</taxon>
        <taxon>Laurasiatheria</taxon>
        <taxon>Perissodactyla</taxon>
        <taxon>Rhinocerotidae</taxon>
        <taxon>Diceros</taxon>
    </lineage>
</organism>
<name>A0A7J7F7Z1_DICBM</name>
<dbReference type="AlphaFoldDB" id="A0A7J7F7Z1"/>
<dbReference type="GO" id="GO:0004771">
    <property type="term" value="F:sterol ester esterase activity"/>
    <property type="evidence" value="ECO:0007669"/>
    <property type="project" value="TreeGrafter"/>
</dbReference>
<dbReference type="EMBL" id="JACDTQ010001059">
    <property type="protein sequence ID" value="KAF5924183.1"/>
    <property type="molecule type" value="Genomic_DNA"/>
</dbReference>
<dbReference type="Gene3D" id="3.40.50.1820">
    <property type="entry name" value="alpha/beta hydrolase"/>
    <property type="match status" value="1"/>
</dbReference>
<protein>
    <recommendedName>
        <fullName evidence="2">Alpha/beta hydrolase fold-3 domain-containing protein</fullName>
    </recommendedName>
</protein>
<dbReference type="InterPro" id="IPR013094">
    <property type="entry name" value="AB_hydrolase_3"/>
</dbReference>
<dbReference type="GO" id="GO:0005829">
    <property type="term" value="C:cytosol"/>
    <property type="evidence" value="ECO:0007669"/>
    <property type="project" value="TreeGrafter"/>
</dbReference>
<feature type="region of interest" description="Disordered" evidence="1">
    <location>
        <begin position="1"/>
        <end position="47"/>
    </location>
</feature>
<evidence type="ECO:0000313" key="4">
    <source>
        <dbReference type="Proteomes" id="UP000551758"/>
    </source>
</evidence>
<comment type="caution">
    <text evidence="3">The sequence shown here is derived from an EMBL/GenBank/DDBJ whole genome shotgun (WGS) entry which is preliminary data.</text>
</comment>
<gene>
    <name evidence="3" type="ORF">HPG69_018118</name>
</gene>
<dbReference type="InterPro" id="IPR029058">
    <property type="entry name" value="AB_hydrolase_fold"/>
</dbReference>
<dbReference type="GO" id="GO:0019433">
    <property type="term" value="P:triglyceride catabolic process"/>
    <property type="evidence" value="ECO:0007669"/>
    <property type="project" value="TreeGrafter"/>
</dbReference>
<feature type="compositionally biased region" description="Polar residues" evidence="1">
    <location>
        <begin position="28"/>
        <end position="44"/>
    </location>
</feature>
<evidence type="ECO:0000256" key="1">
    <source>
        <dbReference type="SAM" id="MobiDB-lite"/>
    </source>
</evidence>
<dbReference type="PANTHER" id="PTHR23025:SF3">
    <property type="entry name" value="HORMONE-SENSITIVE LIPASE"/>
    <property type="match status" value="1"/>
</dbReference>
<dbReference type="PANTHER" id="PTHR23025">
    <property type="entry name" value="TRIACYLGLYCEROL LIPASE"/>
    <property type="match status" value="1"/>
</dbReference>
<evidence type="ECO:0000313" key="3">
    <source>
        <dbReference type="EMBL" id="KAF5924183.1"/>
    </source>
</evidence>
<dbReference type="GO" id="GO:0004806">
    <property type="term" value="F:triacylglycerol lipase activity"/>
    <property type="evidence" value="ECO:0007669"/>
    <property type="project" value="TreeGrafter"/>
</dbReference>
<proteinExistence type="predicted"/>
<evidence type="ECO:0000259" key="2">
    <source>
        <dbReference type="Pfam" id="PF07859"/>
    </source>
</evidence>
<reference evidence="3 4" key="1">
    <citation type="journal article" date="2020" name="Mol. Biol. Evol.">
        <title>Interspecific Gene Flow and the Evolution of Specialization in Black and White Rhinoceros.</title>
        <authorList>
            <person name="Moodley Y."/>
            <person name="Westbury M.V."/>
            <person name="Russo I.M."/>
            <person name="Gopalakrishnan S."/>
            <person name="Rakotoarivelo A."/>
            <person name="Olsen R.A."/>
            <person name="Prost S."/>
            <person name="Tunstall T."/>
            <person name="Ryder O.A."/>
            <person name="Dalen L."/>
            <person name="Bruford M.W."/>
        </authorList>
    </citation>
    <scope>NUCLEOTIDE SEQUENCE [LARGE SCALE GENOMIC DNA]</scope>
    <source>
        <strain evidence="3">SBR-YM</strain>
        <tissue evidence="3">Skin</tissue>
    </source>
</reference>
<feature type="domain" description="Alpha/beta hydrolase fold-3" evidence="2">
    <location>
        <begin position="65"/>
        <end position="132"/>
    </location>
</feature>
<accession>A0A7J7F7Z1</accession>
<keyword evidence="4" id="KW-1185">Reference proteome</keyword>
<dbReference type="Proteomes" id="UP000551758">
    <property type="component" value="Unassembled WGS sequence"/>
</dbReference>
<sequence>MPFTQQEATSKQRRGPGIESRNPDSESDFGSPSGTNSPATTGGTVAQGMKLDFKGKPGYGVMSGHGKRIYLTGNSAGGNLCFTVSLRAADYGVWVPDGIIAAYFATMLQSTASPSCLLSLMDPLLPLGVLSKCVSTFTGKAHTHRAGGLG</sequence>
<dbReference type="Pfam" id="PF07859">
    <property type="entry name" value="Abhydrolase_3"/>
    <property type="match status" value="1"/>
</dbReference>